<keyword evidence="5" id="KW-0175">Coiled coil</keyword>
<organism evidence="6 7">
    <name type="scientific">Pleomassaria siparia CBS 279.74</name>
    <dbReference type="NCBI Taxonomy" id="1314801"/>
    <lineage>
        <taxon>Eukaryota</taxon>
        <taxon>Fungi</taxon>
        <taxon>Dikarya</taxon>
        <taxon>Ascomycota</taxon>
        <taxon>Pezizomycotina</taxon>
        <taxon>Dothideomycetes</taxon>
        <taxon>Pleosporomycetidae</taxon>
        <taxon>Pleosporales</taxon>
        <taxon>Pleomassariaceae</taxon>
        <taxon>Pleomassaria</taxon>
    </lineage>
</organism>
<feature type="coiled-coil region" evidence="5">
    <location>
        <begin position="680"/>
        <end position="707"/>
    </location>
</feature>
<proteinExistence type="predicted"/>
<gene>
    <name evidence="6" type="ORF">K504DRAFT_407780</name>
</gene>
<evidence type="ECO:0000313" key="7">
    <source>
        <dbReference type="Proteomes" id="UP000799428"/>
    </source>
</evidence>
<dbReference type="InterPro" id="IPR033749">
    <property type="entry name" value="Polyprenyl_synt_CS"/>
</dbReference>
<dbReference type="Pfam" id="PF00348">
    <property type="entry name" value="polyprenyl_synt"/>
    <property type="match status" value="1"/>
</dbReference>
<dbReference type="InterPro" id="IPR000092">
    <property type="entry name" value="Polyprenyl_synt"/>
</dbReference>
<dbReference type="EMBL" id="MU005771">
    <property type="protein sequence ID" value="KAF2708718.1"/>
    <property type="molecule type" value="Genomic_DNA"/>
</dbReference>
<dbReference type="PROSITE" id="PS00723">
    <property type="entry name" value="POLYPRENYL_SYNTHASE_1"/>
    <property type="match status" value="1"/>
</dbReference>
<evidence type="ECO:0000256" key="1">
    <source>
        <dbReference type="ARBA" id="ARBA00012382"/>
    </source>
</evidence>
<dbReference type="GO" id="GO:0008299">
    <property type="term" value="P:isoprenoid biosynthetic process"/>
    <property type="evidence" value="ECO:0007669"/>
    <property type="project" value="InterPro"/>
</dbReference>
<dbReference type="GO" id="GO:0043386">
    <property type="term" value="P:mycotoxin biosynthetic process"/>
    <property type="evidence" value="ECO:0007669"/>
    <property type="project" value="UniProtKB-ARBA"/>
</dbReference>
<dbReference type="Proteomes" id="UP000799428">
    <property type="component" value="Unassembled WGS sequence"/>
</dbReference>
<keyword evidence="3" id="KW-0479">Metal-binding</keyword>
<reference evidence="6" key="1">
    <citation type="journal article" date="2020" name="Stud. Mycol.">
        <title>101 Dothideomycetes genomes: a test case for predicting lifestyles and emergence of pathogens.</title>
        <authorList>
            <person name="Haridas S."/>
            <person name="Albert R."/>
            <person name="Binder M."/>
            <person name="Bloem J."/>
            <person name="Labutti K."/>
            <person name="Salamov A."/>
            <person name="Andreopoulos B."/>
            <person name="Baker S."/>
            <person name="Barry K."/>
            <person name="Bills G."/>
            <person name="Bluhm B."/>
            <person name="Cannon C."/>
            <person name="Castanera R."/>
            <person name="Culley D."/>
            <person name="Daum C."/>
            <person name="Ezra D."/>
            <person name="Gonzalez J."/>
            <person name="Henrissat B."/>
            <person name="Kuo A."/>
            <person name="Liang C."/>
            <person name="Lipzen A."/>
            <person name="Lutzoni F."/>
            <person name="Magnuson J."/>
            <person name="Mondo S."/>
            <person name="Nolan M."/>
            <person name="Ohm R."/>
            <person name="Pangilinan J."/>
            <person name="Park H.-J."/>
            <person name="Ramirez L."/>
            <person name="Alfaro M."/>
            <person name="Sun H."/>
            <person name="Tritt A."/>
            <person name="Yoshinaga Y."/>
            <person name="Zwiers L.-H."/>
            <person name="Turgeon B."/>
            <person name="Goodwin S."/>
            <person name="Spatafora J."/>
            <person name="Crous P."/>
            <person name="Grigoriev I."/>
        </authorList>
    </citation>
    <scope>NUCLEOTIDE SEQUENCE</scope>
    <source>
        <strain evidence="6">CBS 279.74</strain>
    </source>
</reference>
<keyword evidence="4" id="KW-0460">Magnesium</keyword>
<dbReference type="AlphaFoldDB" id="A0A6G1K7D0"/>
<dbReference type="PANTHER" id="PTHR12001">
    <property type="entry name" value="GERANYLGERANYL PYROPHOSPHATE SYNTHASE"/>
    <property type="match status" value="1"/>
</dbReference>
<evidence type="ECO:0000256" key="4">
    <source>
        <dbReference type="ARBA" id="ARBA00022842"/>
    </source>
</evidence>
<dbReference type="GO" id="GO:0046165">
    <property type="term" value="P:alcohol biosynthetic process"/>
    <property type="evidence" value="ECO:0007669"/>
    <property type="project" value="UniProtKB-ARBA"/>
</dbReference>
<evidence type="ECO:0000256" key="2">
    <source>
        <dbReference type="ARBA" id="ARBA00022679"/>
    </source>
</evidence>
<dbReference type="GO" id="GO:0004311">
    <property type="term" value="F:geranylgeranyl diphosphate synthase activity"/>
    <property type="evidence" value="ECO:0007669"/>
    <property type="project" value="UniProtKB-EC"/>
</dbReference>
<accession>A0A6G1K7D0</accession>
<dbReference type="PANTHER" id="PTHR12001:SF44">
    <property type="entry name" value="GERANYLGERANYL PYROPHOSPHATE SYNTHASE"/>
    <property type="match status" value="1"/>
</dbReference>
<dbReference type="OrthoDB" id="6921389at2759"/>
<dbReference type="Pfam" id="PF19086">
    <property type="entry name" value="Terpene_syn_C_2"/>
    <property type="match status" value="1"/>
</dbReference>
<dbReference type="SUPFAM" id="SSF48576">
    <property type="entry name" value="Terpenoid synthases"/>
    <property type="match status" value="2"/>
</dbReference>
<dbReference type="SFLD" id="SFLDS00005">
    <property type="entry name" value="Isoprenoid_Synthase_Type_I"/>
    <property type="match status" value="1"/>
</dbReference>
<keyword evidence="7" id="KW-1185">Reference proteome</keyword>
<dbReference type="GO" id="GO:0046872">
    <property type="term" value="F:metal ion binding"/>
    <property type="evidence" value="ECO:0007669"/>
    <property type="project" value="UniProtKB-KW"/>
</dbReference>
<sequence length="717" mass="81526">MEYQYSKILSPSEYRTDGLCDGIEVRKNIAADLEEIGTIQAQEDWSNLVERLEGYKGGLGPMHSFMAVSLPECLPERFEIVCYANEFAFLHDDMTDVVDKQASDAANNDMLDAFHHNQETKTSDCIRSGKRQMQAKILNTMMQLDKDRTMTAMKAWASFLEQGSGRQHDTAFRTLEEYLPYRCKDVGHMFWHALVTFGCALTIPENEFELCEELVLPAVIAASLTNDLFSYEKELEAAQKSGRLDVVNGLWYLMLEHKLTLEEAKVRCRNRIKVEVAKYVQTVQEVRYRVDLSDDTKRYIELMQYSISGNVVWSQQCPRYNKQATYNQRQRLRMTHGDPQYPTIQQLPTNSQVALPCCETRETVEQGKAEGSEASPEPLEVTLGEVISLSDSGPFPMKRSESICACNTADMAFCMPLPLSAVDVILEPFNYISALPSKGVRDMVINALECWLKVPEESGAIIGTVINIMHTSSLMLDDVQDRSPLRRGQPSAHTIFGESQTINSATFQYLEAIAQLRRLNNPKCIDIFIEDVRSIFVGQSHDLLWVWEQICPSVSEYLQMVDGKTGGTFRLLIRLMAAEAGFGVVARLDRLCRLLGRYFQIRDDYQNLVSREYNAQKGMCEDLDEGKYSLPLIHALSHTVKSHQIRGLISQRHIAGGLTVEQKRLMLDLMHEAGSFAYTVEVLYALHSELMTEIERLEEMFGKANHEFRLLLEILKV</sequence>
<dbReference type="EC" id="2.5.1.29" evidence="1"/>
<evidence type="ECO:0000256" key="5">
    <source>
        <dbReference type="SAM" id="Coils"/>
    </source>
</evidence>
<evidence type="ECO:0000313" key="6">
    <source>
        <dbReference type="EMBL" id="KAF2708718.1"/>
    </source>
</evidence>
<dbReference type="PROSITE" id="PS00444">
    <property type="entry name" value="POLYPRENYL_SYNTHASE_2"/>
    <property type="match status" value="1"/>
</dbReference>
<dbReference type="CDD" id="cd00685">
    <property type="entry name" value="Trans_IPPS_HT"/>
    <property type="match status" value="1"/>
</dbReference>
<dbReference type="InterPro" id="IPR008949">
    <property type="entry name" value="Isoprenoid_synthase_dom_sf"/>
</dbReference>
<dbReference type="Gene3D" id="1.10.600.10">
    <property type="entry name" value="Farnesyl Diphosphate Synthase"/>
    <property type="match status" value="2"/>
</dbReference>
<name>A0A6G1K7D0_9PLEO</name>
<protein>
    <recommendedName>
        <fullName evidence="1">geranylgeranyl diphosphate synthase</fullName>
        <ecNumber evidence="1">2.5.1.29</ecNumber>
    </recommendedName>
</protein>
<keyword evidence="2" id="KW-0808">Transferase</keyword>
<evidence type="ECO:0000256" key="3">
    <source>
        <dbReference type="ARBA" id="ARBA00022723"/>
    </source>
</evidence>